<dbReference type="Gene3D" id="1.10.260.40">
    <property type="entry name" value="lambda repressor-like DNA-binding domains"/>
    <property type="match status" value="1"/>
</dbReference>
<evidence type="ECO:0000259" key="2">
    <source>
        <dbReference type="PROSITE" id="PS50943"/>
    </source>
</evidence>
<dbReference type="InterPro" id="IPR010982">
    <property type="entry name" value="Lambda_DNA-bd_dom_sf"/>
</dbReference>
<organism evidence="3 4">
    <name type="scientific">Adhaeribacter soli</name>
    <dbReference type="NCBI Taxonomy" id="2607655"/>
    <lineage>
        <taxon>Bacteria</taxon>
        <taxon>Pseudomonadati</taxon>
        <taxon>Bacteroidota</taxon>
        <taxon>Cytophagia</taxon>
        <taxon>Cytophagales</taxon>
        <taxon>Hymenobacteraceae</taxon>
        <taxon>Adhaeribacter</taxon>
    </lineage>
</organism>
<dbReference type="EMBL" id="VTWT01000011">
    <property type="protein sequence ID" value="KAA9325598.1"/>
    <property type="molecule type" value="Genomic_DNA"/>
</dbReference>
<dbReference type="AlphaFoldDB" id="A0A5N1IJL7"/>
<dbReference type="PANTHER" id="PTHR46558:SF11">
    <property type="entry name" value="HTH-TYPE TRANSCRIPTIONAL REGULATOR XRE"/>
    <property type="match status" value="1"/>
</dbReference>
<evidence type="ECO:0000256" key="1">
    <source>
        <dbReference type="ARBA" id="ARBA00023125"/>
    </source>
</evidence>
<accession>A0A5N1IJL7</accession>
<dbReference type="SMART" id="SM00530">
    <property type="entry name" value="HTH_XRE"/>
    <property type="match status" value="1"/>
</dbReference>
<feature type="domain" description="HTH cro/C1-type" evidence="2">
    <location>
        <begin position="7"/>
        <end position="61"/>
    </location>
</feature>
<dbReference type="InterPro" id="IPR001387">
    <property type="entry name" value="Cro/C1-type_HTH"/>
</dbReference>
<sequence>MFLANNLKFLRKRRKKTQDDVAFIVEIKRSTLNGYENGVGEPKIEKLIILADYYRIGIDDLVRKDLRKLTESKLKELELARHCNI</sequence>
<keyword evidence="4" id="KW-1185">Reference proteome</keyword>
<protein>
    <submittedName>
        <fullName evidence="3">Helix-turn-helix transcriptional regulator</fullName>
    </submittedName>
</protein>
<evidence type="ECO:0000313" key="3">
    <source>
        <dbReference type="EMBL" id="KAA9325598.1"/>
    </source>
</evidence>
<proteinExistence type="predicted"/>
<gene>
    <name evidence="3" type="ORF">F0P94_16795</name>
</gene>
<dbReference type="Proteomes" id="UP000326570">
    <property type="component" value="Unassembled WGS sequence"/>
</dbReference>
<dbReference type="GO" id="GO:0003677">
    <property type="term" value="F:DNA binding"/>
    <property type="evidence" value="ECO:0007669"/>
    <property type="project" value="UniProtKB-KW"/>
</dbReference>
<dbReference type="CDD" id="cd00093">
    <property type="entry name" value="HTH_XRE"/>
    <property type="match status" value="1"/>
</dbReference>
<evidence type="ECO:0000313" key="4">
    <source>
        <dbReference type="Proteomes" id="UP000326570"/>
    </source>
</evidence>
<dbReference type="PANTHER" id="PTHR46558">
    <property type="entry name" value="TRACRIPTIONAL REGULATORY PROTEIN-RELATED-RELATED"/>
    <property type="match status" value="1"/>
</dbReference>
<dbReference type="SUPFAM" id="SSF47413">
    <property type="entry name" value="lambda repressor-like DNA-binding domains"/>
    <property type="match status" value="1"/>
</dbReference>
<reference evidence="3 4" key="1">
    <citation type="submission" date="2019-09" db="EMBL/GenBank/DDBJ databases">
        <title>Genome sequence of Adhaeribacter sp. M2.</title>
        <authorList>
            <person name="Srinivasan S."/>
        </authorList>
    </citation>
    <scope>NUCLEOTIDE SEQUENCE [LARGE SCALE GENOMIC DNA]</scope>
    <source>
        <strain evidence="3 4">M2</strain>
    </source>
</reference>
<keyword evidence="1" id="KW-0238">DNA-binding</keyword>
<dbReference type="Pfam" id="PF01381">
    <property type="entry name" value="HTH_3"/>
    <property type="match status" value="1"/>
</dbReference>
<dbReference type="RefSeq" id="WP_150905206.1">
    <property type="nucleotide sequence ID" value="NZ_VTWT01000011.1"/>
</dbReference>
<comment type="caution">
    <text evidence="3">The sequence shown here is derived from an EMBL/GenBank/DDBJ whole genome shotgun (WGS) entry which is preliminary data.</text>
</comment>
<name>A0A5N1IJL7_9BACT</name>
<dbReference type="PROSITE" id="PS50943">
    <property type="entry name" value="HTH_CROC1"/>
    <property type="match status" value="1"/>
</dbReference>